<keyword evidence="4" id="KW-1185">Reference proteome</keyword>
<proteinExistence type="predicted"/>
<dbReference type="AlphaFoldDB" id="A0A1N7Q0F7"/>
<evidence type="ECO:0008006" key="5">
    <source>
        <dbReference type="Google" id="ProtNLM"/>
    </source>
</evidence>
<evidence type="ECO:0000256" key="2">
    <source>
        <dbReference type="SAM" id="SignalP"/>
    </source>
</evidence>
<evidence type="ECO:0000256" key="1">
    <source>
        <dbReference type="SAM" id="Coils"/>
    </source>
</evidence>
<feature type="signal peptide" evidence="2">
    <location>
        <begin position="1"/>
        <end position="23"/>
    </location>
</feature>
<keyword evidence="2" id="KW-0732">Signal</keyword>
<name>A0A1N7Q0F7_9PROT</name>
<accession>A0A1N7Q0F7</accession>
<feature type="chain" id="PRO_5012456061" description="Lipoprotein" evidence="2">
    <location>
        <begin position="24"/>
        <end position="81"/>
    </location>
</feature>
<feature type="coiled-coil region" evidence="1">
    <location>
        <begin position="47"/>
        <end position="74"/>
    </location>
</feature>
<dbReference type="RefSeq" id="WP_076401912.1">
    <property type="nucleotide sequence ID" value="NZ_FTOA01000009.1"/>
</dbReference>
<evidence type="ECO:0000313" key="3">
    <source>
        <dbReference type="EMBL" id="SIT16316.1"/>
    </source>
</evidence>
<dbReference type="EMBL" id="FTOA01000009">
    <property type="protein sequence ID" value="SIT16316.1"/>
    <property type="molecule type" value="Genomic_DNA"/>
</dbReference>
<keyword evidence="1" id="KW-0175">Coiled coil</keyword>
<protein>
    <recommendedName>
        <fullName evidence="5">Lipoprotein</fullName>
    </recommendedName>
</protein>
<dbReference type="PROSITE" id="PS51257">
    <property type="entry name" value="PROKAR_LIPOPROTEIN"/>
    <property type="match status" value="1"/>
</dbReference>
<organism evidence="3 4">
    <name type="scientific">Insolitispirillum peregrinum</name>
    <dbReference type="NCBI Taxonomy" id="80876"/>
    <lineage>
        <taxon>Bacteria</taxon>
        <taxon>Pseudomonadati</taxon>
        <taxon>Pseudomonadota</taxon>
        <taxon>Alphaproteobacteria</taxon>
        <taxon>Rhodospirillales</taxon>
        <taxon>Novispirillaceae</taxon>
        <taxon>Insolitispirillum</taxon>
    </lineage>
</organism>
<gene>
    <name evidence="3" type="ORF">SAMN05421779_10938</name>
</gene>
<reference evidence="3 4" key="1">
    <citation type="submission" date="2017-01" db="EMBL/GenBank/DDBJ databases">
        <authorList>
            <person name="Mah S.A."/>
            <person name="Swanson W.J."/>
            <person name="Moy G.W."/>
            <person name="Vacquier V.D."/>
        </authorList>
    </citation>
    <scope>NUCLEOTIDE SEQUENCE [LARGE SCALE GENOMIC DNA]</scope>
    <source>
        <strain evidence="3 4">DSM 11589</strain>
    </source>
</reference>
<sequence>MNFKRIATVAAAAALVVGVSACAEMKPEDKALLNQAVESSKAAAASAAKAEKAADRAEAAAARAEAAAAKTEKMFQKGMRK</sequence>
<evidence type="ECO:0000313" key="4">
    <source>
        <dbReference type="Proteomes" id="UP000185678"/>
    </source>
</evidence>
<dbReference type="Proteomes" id="UP000185678">
    <property type="component" value="Unassembled WGS sequence"/>
</dbReference>